<accession>A0AB40CXP2</accession>
<sequence>MEWGYTRGFLMPFFLFIVGVALGLAYKRVPNRVVATRKAILRALKLCLLGLVLQECLTSSISVNCELTTPNKHHCKEFPVNQTTEPAIDSSFDHSLLCLTNPVKEEEHFPSEKAG</sequence>
<reference evidence="3 4" key="1">
    <citation type="submission" date="2025-04" db="UniProtKB">
        <authorList>
            <consortium name="RefSeq"/>
        </authorList>
    </citation>
    <scope>IDENTIFICATION</scope>
</reference>
<evidence type="ECO:0000313" key="4">
    <source>
        <dbReference type="RefSeq" id="XP_039144797.1"/>
    </source>
</evidence>
<dbReference type="PANTHER" id="PTHR31061:SF24">
    <property type="entry name" value="LD22376P"/>
    <property type="match status" value="1"/>
</dbReference>
<feature type="transmembrane region" description="Helical" evidence="1">
    <location>
        <begin position="6"/>
        <end position="26"/>
    </location>
</feature>
<dbReference type="GeneID" id="120282113"/>
<evidence type="ECO:0000256" key="1">
    <source>
        <dbReference type="SAM" id="Phobius"/>
    </source>
</evidence>
<organism evidence="2 3">
    <name type="scientific">Dioscorea cayennensis subsp. rotundata</name>
    <name type="common">White Guinea yam</name>
    <name type="synonym">Dioscorea rotundata</name>
    <dbReference type="NCBI Taxonomy" id="55577"/>
    <lineage>
        <taxon>Eukaryota</taxon>
        <taxon>Viridiplantae</taxon>
        <taxon>Streptophyta</taxon>
        <taxon>Embryophyta</taxon>
        <taxon>Tracheophyta</taxon>
        <taxon>Spermatophyta</taxon>
        <taxon>Magnoliopsida</taxon>
        <taxon>Liliopsida</taxon>
        <taxon>Dioscoreales</taxon>
        <taxon>Dioscoreaceae</taxon>
        <taxon>Dioscorea</taxon>
    </lineage>
</organism>
<gene>
    <name evidence="3 4" type="primary">LOC120282113</name>
</gene>
<keyword evidence="1" id="KW-0472">Membrane</keyword>
<proteinExistence type="predicted"/>
<dbReference type="PANTHER" id="PTHR31061">
    <property type="entry name" value="LD22376P"/>
    <property type="match status" value="1"/>
</dbReference>
<keyword evidence="1" id="KW-0812">Transmembrane</keyword>
<dbReference type="RefSeq" id="XP_039144797.1">
    <property type="nucleotide sequence ID" value="XM_039288863.1"/>
</dbReference>
<evidence type="ECO:0000313" key="2">
    <source>
        <dbReference type="Proteomes" id="UP001515500"/>
    </source>
</evidence>
<keyword evidence="2" id="KW-1185">Reference proteome</keyword>
<dbReference type="RefSeq" id="XP_039144795.1">
    <property type="nucleotide sequence ID" value="XM_039288861.1"/>
</dbReference>
<evidence type="ECO:0000313" key="3">
    <source>
        <dbReference type="RefSeq" id="XP_039144795.1"/>
    </source>
</evidence>
<keyword evidence="1" id="KW-1133">Transmembrane helix</keyword>
<dbReference type="AlphaFoldDB" id="A0AB40CXP2"/>
<dbReference type="Proteomes" id="UP001515500">
    <property type="component" value="Chromosome 18"/>
</dbReference>
<protein>
    <submittedName>
        <fullName evidence="3 4">Uncharacterized protein LOC120282113</fullName>
    </submittedName>
</protein>
<name>A0AB40CXP2_DIOCR</name>